<feature type="transmembrane region" description="Helical" evidence="1">
    <location>
        <begin position="90"/>
        <end position="115"/>
    </location>
</feature>
<keyword evidence="3" id="KW-1185">Reference proteome</keyword>
<keyword evidence="1" id="KW-1133">Transmembrane helix</keyword>
<dbReference type="Proteomes" id="UP000293764">
    <property type="component" value="Unassembled WGS sequence"/>
</dbReference>
<keyword evidence="1" id="KW-0472">Membrane</keyword>
<reference evidence="2 3" key="1">
    <citation type="submission" date="2019-01" db="EMBL/GenBank/DDBJ databases">
        <title>Novel species of Cellulomonas.</title>
        <authorList>
            <person name="Liu Q."/>
            <person name="Xin Y.-H."/>
        </authorList>
    </citation>
    <scope>NUCLEOTIDE SEQUENCE [LARGE SCALE GENOMIC DNA]</scope>
    <source>
        <strain evidence="2 3">HLT2-17</strain>
    </source>
</reference>
<protein>
    <submittedName>
        <fullName evidence="2">Uncharacterized protein</fullName>
    </submittedName>
</protein>
<evidence type="ECO:0000313" key="2">
    <source>
        <dbReference type="EMBL" id="RYV49584.1"/>
    </source>
</evidence>
<comment type="caution">
    <text evidence="2">The sequence shown here is derived from an EMBL/GenBank/DDBJ whole genome shotgun (WGS) entry which is preliminary data.</text>
</comment>
<name>A0A4V1ZGS7_9MICO</name>
<accession>A0A4V1ZGS7</accession>
<proteinExistence type="predicted"/>
<keyword evidence="1" id="KW-0812">Transmembrane</keyword>
<gene>
    <name evidence="2" type="ORF">EUA98_18010</name>
</gene>
<dbReference type="AlphaFoldDB" id="A0A4V1ZGS7"/>
<evidence type="ECO:0000313" key="3">
    <source>
        <dbReference type="Proteomes" id="UP000293764"/>
    </source>
</evidence>
<feature type="transmembrane region" description="Helical" evidence="1">
    <location>
        <begin position="21"/>
        <end position="43"/>
    </location>
</feature>
<feature type="transmembrane region" description="Helical" evidence="1">
    <location>
        <begin position="49"/>
        <end position="69"/>
    </location>
</feature>
<sequence length="132" mass="13723">MLGQSRILAQGVGRSDVDPETLGIVLVTLGVLLAGLIVVLGVWTPTVPFTGGLLAILVGAAFLFAPVQAHRETVRLISTEQNRVTVLNSITVATTGGLFLTGILLVAAATALSLVRRRGLALGAFREQSHEA</sequence>
<organism evidence="2 3">
    <name type="scientific">Pengzhenrongella frigida</name>
    <dbReference type="NCBI Taxonomy" id="1259133"/>
    <lineage>
        <taxon>Bacteria</taxon>
        <taxon>Bacillati</taxon>
        <taxon>Actinomycetota</taxon>
        <taxon>Actinomycetes</taxon>
        <taxon>Micrococcales</taxon>
        <taxon>Pengzhenrongella</taxon>
    </lineage>
</organism>
<dbReference type="EMBL" id="SDWW01000063">
    <property type="protein sequence ID" value="RYV49584.1"/>
    <property type="molecule type" value="Genomic_DNA"/>
</dbReference>
<evidence type="ECO:0000256" key="1">
    <source>
        <dbReference type="SAM" id="Phobius"/>
    </source>
</evidence>